<organism evidence="5">
    <name type="scientific">marine metagenome</name>
    <dbReference type="NCBI Taxonomy" id="408172"/>
    <lineage>
        <taxon>unclassified sequences</taxon>
        <taxon>metagenomes</taxon>
        <taxon>ecological metagenomes</taxon>
    </lineage>
</organism>
<feature type="domain" description="Methyltransferase" evidence="4">
    <location>
        <begin position="63"/>
        <end position="152"/>
    </location>
</feature>
<keyword evidence="3" id="KW-0949">S-adenosyl-L-methionine</keyword>
<dbReference type="GO" id="GO:0008168">
    <property type="term" value="F:methyltransferase activity"/>
    <property type="evidence" value="ECO:0007669"/>
    <property type="project" value="UniProtKB-KW"/>
</dbReference>
<name>A0A382ZH58_9ZZZZ</name>
<dbReference type="Gene3D" id="3.40.50.150">
    <property type="entry name" value="Vaccinia Virus protein VP39"/>
    <property type="match status" value="1"/>
</dbReference>
<accession>A0A382ZH58</accession>
<evidence type="ECO:0000313" key="5">
    <source>
        <dbReference type="EMBL" id="SVD94864.1"/>
    </source>
</evidence>
<reference evidence="5" key="1">
    <citation type="submission" date="2018-05" db="EMBL/GenBank/DDBJ databases">
        <authorList>
            <person name="Lanie J.A."/>
            <person name="Ng W.-L."/>
            <person name="Kazmierczak K.M."/>
            <person name="Andrzejewski T.M."/>
            <person name="Davidsen T.M."/>
            <person name="Wayne K.J."/>
            <person name="Tettelin H."/>
            <person name="Glass J.I."/>
            <person name="Rusch D."/>
            <person name="Podicherti R."/>
            <person name="Tsui H.-C.T."/>
            <person name="Winkler M.E."/>
        </authorList>
    </citation>
    <scope>NUCLEOTIDE SEQUENCE</scope>
</reference>
<evidence type="ECO:0000256" key="3">
    <source>
        <dbReference type="ARBA" id="ARBA00022691"/>
    </source>
</evidence>
<dbReference type="InterPro" id="IPR041698">
    <property type="entry name" value="Methyltransf_25"/>
</dbReference>
<dbReference type="Pfam" id="PF13649">
    <property type="entry name" value="Methyltransf_25"/>
    <property type="match status" value="1"/>
</dbReference>
<sequence>VKKDYTPISDADRTADETSFVERYWTENWNNSDHLPDVSALTRREEYRIMRPFLAQLPKGSRILDGGCGLGEWTVFFAGQGFDVVGLDLSGEIVEKLKIRFPACQFVRGDIRQTGFEAQSFAAYFSWGTFEHFEGGLGECLVEAHRLLRPGGRLFISVPFNNWRHILRDARRLECWDDDFDARDGYRQTHRFYQWRLTRPELQRELELHGFQTE</sequence>
<dbReference type="SUPFAM" id="SSF53335">
    <property type="entry name" value="S-adenosyl-L-methionine-dependent methyltransferases"/>
    <property type="match status" value="1"/>
</dbReference>
<dbReference type="PANTHER" id="PTHR43464">
    <property type="entry name" value="METHYLTRANSFERASE"/>
    <property type="match status" value="1"/>
</dbReference>
<dbReference type="PANTHER" id="PTHR43464:SF19">
    <property type="entry name" value="UBIQUINONE BIOSYNTHESIS O-METHYLTRANSFERASE, MITOCHONDRIAL"/>
    <property type="match status" value="1"/>
</dbReference>
<evidence type="ECO:0000259" key="4">
    <source>
        <dbReference type="Pfam" id="PF13649"/>
    </source>
</evidence>
<proteinExistence type="predicted"/>
<evidence type="ECO:0000256" key="1">
    <source>
        <dbReference type="ARBA" id="ARBA00022603"/>
    </source>
</evidence>
<dbReference type="InterPro" id="IPR029063">
    <property type="entry name" value="SAM-dependent_MTases_sf"/>
</dbReference>
<keyword evidence="1" id="KW-0489">Methyltransferase</keyword>
<dbReference type="CDD" id="cd02440">
    <property type="entry name" value="AdoMet_MTases"/>
    <property type="match status" value="1"/>
</dbReference>
<feature type="non-terminal residue" evidence="5">
    <location>
        <position position="1"/>
    </location>
</feature>
<dbReference type="GO" id="GO:0032259">
    <property type="term" value="P:methylation"/>
    <property type="evidence" value="ECO:0007669"/>
    <property type="project" value="UniProtKB-KW"/>
</dbReference>
<gene>
    <name evidence="5" type="ORF">METZ01_LOCUS447718</name>
</gene>
<dbReference type="AlphaFoldDB" id="A0A382ZH58"/>
<dbReference type="EMBL" id="UINC01183899">
    <property type="protein sequence ID" value="SVD94864.1"/>
    <property type="molecule type" value="Genomic_DNA"/>
</dbReference>
<keyword evidence="2" id="KW-0808">Transferase</keyword>
<protein>
    <recommendedName>
        <fullName evidence="4">Methyltransferase domain-containing protein</fullName>
    </recommendedName>
</protein>
<evidence type="ECO:0000256" key="2">
    <source>
        <dbReference type="ARBA" id="ARBA00022679"/>
    </source>
</evidence>
<feature type="non-terminal residue" evidence="5">
    <location>
        <position position="214"/>
    </location>
</feature>